<protein>
    <submittedName>
        <fullName evidence="1">Uncharacterized protein</fullName>
    </submittedName>
</protein>
<proteinExistence type="predicted"/>
<accession>A0A8S5Q946</accession>
<sequence>MMVAVNSCKLLFKHHWFFLTGIASCSYQV</sequence>
<name>A0A8S5Q946_9CAUD</name>
<reference evidence="1" key="1">
    <citation type="journal article" date="2021" name="Proc. Natl. Acad. Sci. U.S.A.">
        <title>A Catalog of Tens of Thousands of Viruses from Human Metagenomes Reveals Hidden Associations with Chronic Diseases.</title>
        <authorList>
            <person name="Tisza M.J."/>
            <person name="Buck C.B."/>
        </authorList>
    </citation>
    <scope>NUCLEOTIDE SEQUENCE</scope>
    <source>
        <strain evidence="1">Ctu9a31</strain>
    </source>
</reference>
<evidence type="ECO:0000313" key="1">
    <source>
        <dbReference type="EMBL" id="DAE15871.1"/>
    </source>
</evidence>
<dbReference type="EMBL" id="BK015613">
    <property type="protein sequence ID" value="DAE15871.1"/>
    <property type="molecule type" value="Genomic_DNA"/>
</dbReference>
<organism evidence="1">
    <name type="scientific">Siphoviridae sp. ctu9a31</name>
    <dbReference type="NCBI Taxonomy" id="2825712"/>
    <lineage>
        <taxon>Viruses</taxon>
        <taxon>Duplodnaviria</taxon>
        <taxon>Heunggongvirae</taxon>
        <taxon>Uroviricota</taxon>
        <taxon>Caudoviricetes</taxon>
    </lineage>
</organism>